<gene>
    <name evidence="1" type="ORF">BV22DRAFT_209734</name>
</gene>
<organism evidence="1 2">
    <name type="scientific">Leucogyrophana mollusca</name>
    <dbReference type="NCBI Taxonomy" id="85980"/>
    <lineage>
        <taxon>Eukaryota</taxon>
        <taxon>Fungi</taxon>
        <taxon>Dikarya</taxon>
        <taxon>Basidiomycota</taxon>
        <taxon>Agaricomycotina</taxon>
        <taxon>Agaricomycetes</taxon>
        <taxon>Agaricomycetidae</taxon>
        <taxon>Boletales</taxon>
        <taxon>Boletales incertae sedis</taxon>
        <taxon>Leucogyrophana</taxon>
    </lineage>
</organism>
<dbReference type="Proteomes" id="UP000790709">
    <property type="component" value="Unassembled WGS sequence"/>
</dbReference>
<protein>
    <submittedName>
        <fullName evidence="1">Uncharacterized protein</fullName>
    </submittedName>
</protein>
<evidence type="ECO:0000313" key="1">
    <source>
        <dbReference type="EMBL" id="KAH7928459.1"/>
    </source>
</evidence>
<sequence>MDSTIYQYPYDAFRTLIPLPHERIPITKSHWPYAILPFVPFTLMAYLARRPDTYTLRLLLLPVVLTLVIGTAFRFMWVEPELNVYNWGQGLLAEAISTKAIDYAWRKEGMLKVGERRPGLPEHPSKKHNTPAANGLHNASPPPHSVIPSWFRDAFELMFSMRGLGWKYGAGVHVPKEHRPLGRSAFLRSTFIAFLKSFLIFDFLESLVKLVPNVGTPQGGSIFFESLPLPQRFVVSTAIHVCTGCCILAGFEMIYDLVTLFSVIALGSPTSSWPPIMDHPWQSDSLHIFWAKRWHQVLRETFFVLGGHPGRLIAGNPGVILGTFIGSGLYHECAAYAMGLGFDSRVPLFFAIQAPLLIVERAWRKTTGHRVGGIYGRLWVYFCIIVLGQPLVDSWHTRGLGGGLIVPPFLSPARRLVLPFLQHLAQDIGVESFISL</sequence>
<name>A0ACB8BST9_9AGAM</name>
<keyword evidence="2" id="KW-1185">Reference proteome</keyword>
<accession>A0ACB8BST9</accession>
<proteinExistence type="predicted"/>
<evidence type="ECO:0000313" key="2">
    <source>
        <dbReference type="Proteomes" id="UP000790709"/>
    </source>
</evidence>
<reference evidence="1" key="1">
    <citation type="journal article" date="2021" name="New Phytol.">
        <title>Evolutionary innovations through gain and loss of genes in the ectomycorrhizal Boletales.</title>
        <authorList>
            <person name="Wu G."/>
            <person name="Miyauchi S."/>
            <person name="Morin E."/>
            <person name="Kuo A."/>
            <person name="Drula E."/>
            <person name="Varga T."/>
            <person name="Kohler A."/>
            <person name="Feng B."/>
            <person name="Cao Y."/>
            <person name="Lipzen A."/>
            <person name="Daum C."/>
            <person name="Hundley H."/>
            <person name="Pangilinan J."/>
            <person name="Johnson J."/>
            <person name="Barry K."/>
            <person name="LaButti K."/>
            <person name="Ng V."/>
            <person name="Ahrendt S."/>
            <person name="Min B."/>
            <person name="Choi I.G."/>
            <person name="Park H."/>
            <person name="Plett J.M."/>
            <person name="Magnuson J."/>
            <person name="Spatafora J.W."/>
            <person name="Nagy L.G."/>
            <person name="Henrissat B."/>
            <person name="Grigoriev I.V."/>
            <person name="Yang Z.L."/>
            <person name="Xu J."/>
            <person name="Martin F.M."/>
        </authorList>
    </citation>
    <scope>NUCLEOTIDE SEQUENCE</scope>
    <source>
        <strain evidence="1">KUC20120723A-06</strain>
    </source>
</reference>
<comment type="caution">
    <text evidence="1">The sequence shown here is derived from an EMBL/GenBank/DDBJ whole genome shotgun (WGS) entry which is preliminary data.</text>
</comment>
<dbReference type="EMBL" id="MU266353">
    <property type="protein sequence ID" value="KAH7928459.1"/>
    <property type="molecule type" value="Genomic_DNA"/>
</dbReference>